<proteinExistence type="predicted"/>
<dbReference type="OrthoDB" id="5418639at2759"/>
<evidence type="ECO:0000313" key="2">
    <source>
        <dbReference type="Proteomes" id="UP000245207"/>
    </source>
</evidence>
<dbReference type="EMBL" id="PKPP01000963">
    <property type="protein sequence ID" value="PWA86958.1"/>
    <property type="molecule type" value="Genomic_DNA"/>
</dbReference>
<dbReference type="AlphaFoldDB" id="A0A2U1PMH3"/>
<sequence>MLLTIFRAFVFVHFKHTQTAIKKKNNTMVRCPNCGAHSVIRTSWTAINPGRRFYCCSRTCGIINWYDPPMCERAVQIIPGLLRSMNQLQERCNQLQASVDEEAVKVQRLKWILGFSWFLFVAYLMN</sequence>
<protein>
    <submittedName>
        <fullName evidence="1">Zinc finger, GRF-type</fullName>
    </submittedName>
</protein>
<gene>
    <name evidence="1" type="ORF">CTI12_AA134560</name>
</gene>
<keyword evidence="2" id="KW-1185">Reference proteome</keyword>
<evidence type="ECO:0000313" key="1">
    <source>
        <dbReference type="EMBL" id="PWA86958.1"/>
    </source>
</evidence>
<comment type="caution">
    <text evidence="1">The sequence shown here is derived from an EMBL/GenBank/DDBJ whole genome shotgun (WGS) entry which is preliminary data.</text>
</comment>
<reference evidence="1 2" key="1">
    <citation type="journal article" date="2018" name="Mol. Plant">
        <title>The genome of Artemisia annua provides insight into the evolution of Asteraceae family and artemisinin biosynthesis.</title>
        <authorList>
            <person name="Shen Q."/>
            <person name="Zhang L."/>
            <person name="Liao Z."/>
            <person name="Wang S."/>
            <person name="Yan T."/>
            <person name="Shi P."/>
            <person name="Liu M."/>
            <person name="Fu X."/>
            <person name="Pan Q."/>
            <person name="Wang Y."/>
            <person name="Lv Z."/>
            <person name="Lu X."/>
            <person name="Zhang F."/>
            <person name="Jiang W."/>
            <person name="Ma Y."/>
            <person name="Chen M."/>
            <person name="Hao X."/>
            <person name="Li L."/>
            <person name="Tang Y."/>
            <person name="Lv G."/>
            <person name="Zhou Y."/>
            <person name="Sun X."/>
            <person name="Brodelius P.E."/>
            <person name="Rose J.K.C."/>
            <person name="Tang K."/>
        </authorList>
    </citation>
    <scope>NUCLEOTIDE SEQUENCE [LARGE SCALE GENOMIC DNA]</scope>
    <source>
        <strain evidence="2">cv. Huhao1</strain>
        <tissue evidence="1">Leaf</tissue>
    </source>
</reference>
<dbReference type="PANTHER" id="PTHR33248">
    <property type="entry name" value="ZINC ION-BINDING PROTEIN"/>
    <property type="match status" value="1"/>
</dbReference>
<dbReference type="Proteomes" id="UP000245207">
    <property type="component" value="Unassembled WGS sequence"/>
</dbReference>
<accession>A0A2U1PMH3</accession>
<organism evidence="1 2">
    <name type="scientific">Artemisia annua</name>
    <name type="common">Sweet wormwood</name>
    <dbReference type="NCBI Taxonomy" id="35608"/>
    <lineage>
        <taxon>Eukaryota</taxon>
        <taxon>Viridiplantae</taxon>
        <taxon>Streptophyta</taxon>
        <taxon>Embryophyta</taxon>
        <taxon>Tracheophyta</taxon>
        <taxon>Spermatophyta</taxon>
        <taxon>Magnoliopsida</taxon>
        <taxon>eudicotyledons</taxon>
        <taxon>Gunneridae</taxon>
        <taxon>Pentapetalae</taxon>
        <taxon>asterids</taxon>
        <taxon>campanulids</taxon>
        <taxon>Asterales</taxon>
        <taxon>Asteraceae</taxon>
        <taxon>Asteroideae</taxon>
        <taxon>Anthemideae</taxon>
        <taxon>Artemisiinae</taxon>
        <taxon>Artemisia</taxon>
    </lineage>
</organism>
<name>A0A2U1PMH3_ARTAN</name>